<feature type="domain" description="Disease resistance N-terminal" evidence="8">
    <location>
        <begin position="1"/>
        <end position="79"/>
    </location>
</feature>
<dbReference type="InterPro" id="IPR027417">
    <property type="entry name" value="P-loop_NTPase"/>
</dbReference>
<evidence type="ECO:0000256" key="3">
    <source>
        <dbReference type="ARBA" id="ARBA00022737"/>
    </source>
</evidence>
<keyword evidence="2" id="KW-0433">Leucine-rich repeat</keyword>
<dbReference type="InterPro" id="IPR038005">
    <property type="entry name" value="RX-like_CC"/>
</dbReference>
<dbReference type="GO" id="GO:0043531">
    <property type="term" value="F:ADP binding"/>
    <property type="evidence" value="ECO:0007669"/>
    <property type="project" value="InterPro"/>
</dbReference>
<dbReference type="PANTHER" id="PTHR23155">
    <property type="entry name" value="DISEASE RESISTANCE PROTEIN RP"/>
    <property type="match status" value="1"/>
</dbReference>
<keyword evidence="6" id="KW-0175">Coiled coil</keyword>
<feature type="domain" description="Disease resistance R13L4/SHOC-2-like LRR" evidence="10">
    <location>
        <begin position="521"/>
        <end position="884"/>
    </location>
</feature>
<dbReference type="PANTHER" id="PTHR23155:SF1028">
    <property type="entry name" value="OS08G0174800 PROTEIN"/>
    <property type="match status" value="1"/>
</dbReference>
<keyword evidence="12" id="KW-1185">Reference proteome</keyword>
<dbReference type="SUPFAM" id="SSF52058">
    <property type="entry name" value="L domain-like"/>
    <property type="match status" value="1"/>
</dbReference>
<name>A0AAD8VDM4_LOLMU</name>
<organism evidence="11 12">
    <name type="scientific">Lolium multiflorum</name>
    <name type="common">Italian ryegrass</name>
    <name type="synonym">Lolium perenne subsp. multiflorum</name>
    <dbReference type="NCBI Taxonomy" id="4521"/>
    <lineage>
        <taxon>Eukaryota</taxon>
        <taxon>Viridiplantae</taxon>
        <taxon>Streptophyta</taxon>
        <taxon>Embryophyta</taxon>
        <taxon>Tracheophyta</taxon>
        <taxon>Spermatophyta</taxon>
        <taxon>Magnoliopsida</taxon>
        <taxon>Liliopsida</taxon>
        <taxon>Poales</taxon>
        <taxon>Poaceae</taxon>
        <taxon>BOP clade</taxon>
        <taxon>Pooideae</taxon>
        <taxon>Poodae</taxon>
        <taxon>Poeae</taxon>
        <taxon>Poeae Chloroplast Group 2 (Poeae type)</taxon>
        <taxon>Loliodinae</taxon>
        <taxon>Loliinae</taxon>
        <taxon>Lolium</taxon>
    </lineage>
</organism>
<dbReference type="GO" id="GO:0042742">
    <property type="term" value="P:defense response to bacterium"/>
    <property type="evidence" value="ECO:0007669"/>
    <property type="project" value="UniProtKB-ARBA"/>
</dbReference>
<dbReference type="Gene3D" id="3.40.50.300">
    <property type="entry name" value="P-loop containing nucleotide triphosphate hydrolases"/>
    <property type="match status" value="1"/>
</dbReference>
<dbReference type="Gene3D" id="1.10.8.430">
    <property type="entry name" value="Helical domain of apoptotic protease-activating factors"/>
    <property type="match status" value="1"/>
</dbReference>
<keyword evidence="5" id="KW-0611">Plant defense</keyword>
<dbReference type="Pfam" id="PF18052">
    <property type="entry name" value="Rx_N"/>
    <property type="match status" value="1"/>
</dbReference>
<evidence type="ECO:0000256" key="4">
    <source>
        <dbReference type="ARBA" id="ARBA00022741"/>
    </source>
</evidence>
<keyword evidence="3" id="KW-0677">Repeat</keyword>
<evidence type="ECO:0000256" key="6">
    <source>
        <dbReference type="ARBA" id="ARBA00023054"/>
    </source>
</evidence>
<evidence type="ECO:0000259" key="7">
    <source>
        <dbReference type="Pfam" id="PF00931"/>
    </source>
</evidence>
<dbReference type="InterPro" id="IPR055414">
    <property type="entry name" value="LRR_R13L4/SHOC2-like"/>
</dbReference>
<dbReference type="GO" id="GO:0002758">
    <property type="term" value="P:innate immune response-activating signaling pathway"/>
    <property type="evidence" value="ECO:0007669"/>
    <property type="project" value="UniProtKB-ARBA"/>
</dbReference>
<dbReference type="InterPro" id="IPR032675">
    <property type="entry name" value="LRR_dom_sf"/>
</dbReference>
<comment type="caution">
    <text evidence="11">The sequence shown here is derived from an EMBL/GenBank/DDBJ whole genome shotgun (WGS) entry which is preliminary data.</text>
</comment>
<dbReference type="Gene3D" id="1.10.10.10">
    <property type="entry name" value="Winged helix-like DNA-binding domain superfamily/Winged helix DNA-binding domain"/>
    <property type="match status" value="1"/>
</dbReference>
<dbReference type="Pfam" id="PF00931">
    <property type="entry name" value="NB-ARC"/>
    <property type="match status" value="1"/>
</dbReference>
<evidence type="ECO:0000313" key="12">
    <source>
        <dbReference type="Proteomes" id="UP001231189"/>
    </source>
</evidence>
<protein>
    <submittedName>
        <fullName evidence="11">Uncharacterized protein</fullName>
    </submittedName>
</protein>
<dbReference type="Pfam" id="PF23598">
    <property type="entry name" value="LRR_14"/>
    <property type="match status" value="1"/>
</dbReference>
<dbReference type="InterPro" id="IPR058922">
    <property type="entry name" value="WHD_DRP"/>
</dbReference>
<evidence type="ECO:0000256" key="1">
    <source>
        <dbReference type="ARBA" id="ARBA00008894"/>
    </source>
</evidence>
<dbReference type="Gene3D" id="3.80.10.10">
    <property type="entry name" value="Ribonuclease Inhibitor"/>
    <property type="match status" value="1"/>
</dbReference>
<evidence type="ECO:0000313" key="11">
    <source>
        <dbReference type="EMBL" id="KAK1601281.1"/>
    </source>
</evidence>
<dbReference type="InterPro" id="IPR041118">
    <property type="entry name" value="Rx_N"/>
</dbReference>
<evidence type="ECO:0000256" key="2">
    <source>
        <dbReference type="ARBA" id="ARBA00022614"/>
    </source>
</evidence>
<feature type="domain" description="NB-ARC" evidence="7">
    <location>
        <begin position="164"/>
        <end position="319"/>
    </location>
</feature>
<comment type="similarity">
    <text evidence="1">Belongs to the disease resistance NB-LRR family.</text>
</comment>
<feature type="domain" description="Disease resistance protein winged helix" evidence="9">
    <location>
        <begin position="404"/>
        <end position="475"/>
    </location>
</feature>
<dbReference type="Pfam" id="PF23559">
    <property type="entry name" value="WHD_DRP"/>
    <property type="match status" value="1"/>
</dbReference>
<evidence type="ECO:0000259" key="10">
    <source>
        <dbReference type="Pfam" id="PF23598"/>
    </source>
</evidence>
<dbReference type="FunFam" id="1.10.10.10:FF:000322">
    <property type="entry name" value="Probable disease resistance protein At1g63360"/>
    <property type="match status" value="1"/>
</dbReference>
<dbReference type="InterPro" id="IPR044974">
    <property type="entry name" value="Disease_R_plants"/>
</dbReference>
<dbReference type="InterPro" id="IPR002182">
    <property type="entry name" value="NB-ARC"/>
</dbReference>
<dbReference type="PRINTS" id="PR00364">
    <property type="entry name" value="DISEASERSIST"/>
</dbReference>
<reference evidence="11" key="1">
    <citation type="submission" date="2023-07" db="EMBL/GenBank/DDBJ databases">
        <title>A chromosome-level genome assembly of Lolium multiflorum.</title>
        <authorList>
            <person name="Chen Y."/>
            <person name="Copetti D."/>
            <person name="Kolliker R."/>
            <person name="Studer B."/>
        </authorList>
    </citation>
    <scope>NUCLEOTIDE SEQUENCE</scope>
    <source>
        <strain evidence="11">02402/16</strain>
        <tissue evidence="11">Leaf</tissue>
    </source>
</reference>
<dbReference type="InterPro" id="IPR042197">
    <property type="entry name" value="Apaf_helical"/>
</dbReference>
<evidence type="ECO:0000259" key="8">
    <source>
        <dbReference type="Pfam" id="PF18052"/>
    </source>
</evidence>
<dbReference type="SUPFAM" id="SSF52540">
    <property type="entry name" value="P-loop containing nucleoside triphosphate hydrolases"/>
    <property type="match status" value="1"/>
</dbReference>
<dbReference type="GO" id="GO:0009626">
    <property type="term" value="P:plant-type hypersensitive response"/>
    <property type="evidence" value="ECO:0007669"/>
    <property type="project" value="UniProtKB-ARBA"/>
</dbReference>
<dbReference type="Proteomes" id="UP001231189">
    <property type="component" value="Unassembled WGS sequence"/>
</dbReference>
<proteinExistence type="inferred from homology"/>
<gene>
    <name evidence="11" type="ORF">QYE76_037446</name>
</gene>
<sequence>MESVVGKLAALLHDEKEHSSGDVESLKAELEAVHALLKNTSEADDPDERARRWMKEVRELSYDVDDGLDDLMLPAGDGSGNNKPDGLAGKIKIWLRETMARRRTGEEIGARIMSKASIEVEDPRADCYLYKETPELVVGVDGPSADLVKMLGMGGGGEDASVQQQQLKVLSVVGCGGLGKTTLARHVYRTFGEQFSCRAFVSLSRKPDVVAILRNVLSQLGYDQTIPGGVQPLLDSVSSFLEDKRYFIIVDDVWDVQTWDIIKCAFPRSSHGSRILTTTRIHEVAKSCCASYGGRVYELSPLSMVDSERLLLKTVFHSDEQSPSHLKRVADMILQKCGGLPLAIIAVSELLAANKHEHQWEQAHNSIRHGLGTNPAVERTMMILLLGYSDLTPCLKSCLLYLSIFPEGYAIKKEHLVLRWIAEGFIREEHGYTLYESGERCFNELIDRNLIQPGEINEFGEVEACRVHGIILDFIVSISKEVDFVTLLGVPGVNPEPGNKVRRLSLQEGSDIPKDLILCNARSLTVVGNRVKMPSLLDLRHLLILDFEGSSELEDHHLADIGNLFHLKYLRLKYSRITKLPEQIAELRYLESLDICGNITTIEIPSAINQLKRLTRLVVSDDTILPDEIGGVKALQVFEGINVNMQSTNFVRQLGQLFNLKKLTISFINYYAGDNWKENQEEMVSAICRLGKANLHILHIEINEGADEIFEESWCPAPHSLRELVIEVGIVSRVPRWIGSLVNLQKLVILMWDVGQEDVLILGGLPVLRHLCLTTLTVGSKDERLKISRSHGFPSLSHFKIGGEECALGVNFEAGSMPKLQQLELEFDAEETLPLTNGNFDFGIEHLSCLTSTSVRCTYDESISPTLEAAMERAINAHPNHPTLVWIK</sequence>
<evidence type="ECO:0000256" key="5">
    <source>
        <dbReference type="ARBA" id="ARBA00022821"/>
    </source>
</evidence>
<dbReference type="InterPro" id="IPR036388">
    <property type="entry name" value="WH-like_DNA-bd_sf"/>
</dbReference>
<dbReference type="EMBL" id="JAUUTY010000472">
    <property type="protein sequence ID" value="KAK1601281.1"/>
    <property type="molecule type" value="Genomic_DNA"/>
</dbReference>
<keyword evidence="4" id="KW-0547">Nucleotide-binding</keyword>
<accession>A0AAD8VDM4</accession>
<dbReference type="Gene3D" id="1.20.5.4130">
    <property type="match status" value="1"/>
</dbReference>
<evidence type="ECO:0000259" key="9">
    <source>
        <dbReference type="Pfam" id="PF23559"/>
    </source>
</evidence>
<dbReference type="CDD" id="cd14798">
    <property type="entry name" value="RX-CC_like"/>
    <property type="match status" value="1"/>
</dbReference>
<dbReference type="AlphaFoldDB" id="A0AAD8VDM4"/>